<evidence type="ECO:0000256" key="1">
    <source>
        <dbReference type="HAMAP-Rule" id="MF_03030"/>
    </source>
</evidence>
<gene>
    <name evidence="4" type="primary">LOC725107</name>
</gene>
<keyword evidence="1" id="KW-0378">Hydrolase</keyword>
<organism evidence="2">
    <name type="scientific">Apis mellifera</name>
    <name type="common">Honeybee</name>
    <dbReference type="NCBI Taxonomy" id="7460"/>
    <lineage>
        <taxon>Eukaryota</taxon>
        <taxon>Metazoa</taxon>
        <taxon>Ecdysozoa</taxon>
        <taxon>Arthropoda</taxon>
        <taxon>Hexapoda</taxon>
        <taxon>Insecta</taxon>
        <taxon>Pterygota</taxon>
        <taxon>Neoptera</taxon>
        <taxon>Endopterygota</taxon>
        <taxon>Hymenoptera</taxon>
        <taxon>Apocrita</taxon>
        <taxon>Aculeata</taxon>
        <taxon>Apoidea</taxon>
        <taxon>Anthophila</taxon>
        <taxon>Apidae</taxon>
        <taxon>Apis</taxon>
    </lineage>
</organism>
<keyword evidence="1 4" id="KW-0269">Exonuclease</keyword>
<dbReference type="PANTHER" id="PTHR31340:SF3">
    <property type="entry name" value="MITOCHONDRIAL GENOME MAINTENANCE EXONUCLEASE 1"/>
    <property type="match status" value="1"/>
</dbReference>
<reference evidence="2" key="1">
    <citation type="submission" date="2021-01" db="UniProtKB">
        <authorList>
            <consortium name="EnsemblMetazoa"/>
        </authorList>
    </citation>
    <scope>IDENTIFICATION</scope>
    <source>
        <strain evidence="2">DH4</strain>
    </source>
</reference>
<dbReference type="EC" id="3.1.-.-" evidence="1"/>
<proteinExistence type="inferred from homology"/>
<comment type="function">
    <text evidence="1">Metal-dependent single-stranded DNA (ssDNA) exonuclease involved in mitochondrial genome maintenance.</text>
</comment>
<protein>
    <recommendedName>
        <fullName evidence="1">Mitochondrial genome maintenance exonuclease 1</fullName>
        <ecNumber evidence="1">3.1.-.-</ecNumber>
    </recommendedName>
</protein>
<dbReference type="GO" id="GO:0008297">
    <property type="term" value="F:single-stranded DNA exodeoxyribonuclease activity"/>
    <property type="evidence" value="ECO:0007669"/>
    <property type="project" value="UniProtKB-UniRule"/>
</dbReference>
<dbReference type="GO" id="GO:0005739">
    <property type="term" value="C:mitochondrion"/>
    <property type="evidence" value="ECO:0007669"/>
    <property type="project" value="UniProtKB-SubCell"/>
</dbReference>
<evidence type="ECO:0000313" key="3">
    <source>
        <dbReference type="Proteomes" id="UP000005203"/>
    </source>
</evidence>
<dbReference type="GeneID" id="725107"/>
<feature type="active site" evidence="1">
    <location>
        <position position="259"/>
    </location>
</feature>
<comment type="similarity">
    <text evidence="1">Belongs to the MGME1 family.</text>
</comment>
<dbReference type="OrthoDB" id="5777131at2759"/>
<keyword evidence="3" id="KW-1185">Reference proteome</keyword>
<dbReference type="Proteomes" id="UP000005203">
    <property type="component" value="Linkage group LG10"/>
</dbReference>
<keyword evidence="1" id="KW-0540">Nuclease</keyword>
<dbReference type="AlphaFoldDB" id="A0A7M7GNJ0"/>
<dbReference type="GO" id="GO:0043504">
    <property type="term" value="P:mitochondrial DNA repair"/>
    <property type="evidence" value="ECO:0007669"/>
    <property type="project" value="UniProtKB-UniRule"/>
</dbReference>
<comment type="subcellular location">
    <subcellularLocation>
        <location evidence="1">Mitochondrion</location>
    </subcellularLocation>
</comment>
<dbReference type="HAMAP" id="MF_03030">
    <property type="entry name" value="MGME1"/>
    <property type="match status" value="1"/>
</dbReference>
<reference evidence="4" key="2">
    <citation type="submission" date="2025-04" db="UniProtKB">
        <authorList>
            <consortium name="RefSeq"/>
        </authorList>
    </citation>
    <scope>IDENTIFICATION</scope>
    <source>
        <strain evidence="4">DH4</strain>
        <tissue evidence="4">Whole body</tissue>
    </source>
</reference>
<feature type="active site" evidence="1">
    <location>
        <position position="244"/>
    </location>
</feature>
<evidence type="ECO:0000313" key="4">
    <source>
        <dbReference type="RefSeq" id="XP_006560495.3"/>
    </source>
</evidence>
<keyword evidence="1" id="KW-0496">Mitochondrion</keyword>
<sequence length="342" mass="39705">MIRLRIKQSAKYRIVLKFNIKKERFSTKHVNNLNIKKQNEIVETTEASKLDNNFICKTQSNQIFKKNIVHKVLKQKKDKKIVQVKEKEDLELSEEPKINEVKTINKFKIMENLKSFSIFGSETIKNCGIQCVENNINLKIPSVTNILNETMSLEAKAMLERWKKNIIDKFGQTYFDTYRKDLLTNGKLFHSVIKSILSYEETIIPPSIKSVYYSVESILNDIQITYALEKNIMHPTLRYKGIVDCIASYRDEIYLIDWKKSDKKKASLAATFDAPVQVAAYIGAVNASNKYSFKIHKGLVIVGYTNGEPGSVHELKEDTLQLAWENWLERLEKFYINMNKSN</sequence>
<accession>A0A7M7GNJ0</accession>
<feature type="active site" evidence="1">
    <location>
        <position position="257"/>
    </location>
</feature>
<dbReference type="GO" id="GO:0006264">
    <property type="term" value="P:mitochondrial DNA replication"/>
    <property type="evidence" value="ECO:0007669"/>
    <property type="project" value="TreeGrafter"/>
</dbReference>
<accession>A0A8B6YXV2</accession>
<dbReference type="KEGG" id="ame:725107"/>
<dbReference type="PANTHER" id="PTHR31340">
    <property type="entry name" value="MITOCHONDRIAL GENOME MAINTENANCE EXONUCLEASE 1"/>
    <property type="match status" value="1"/>
</dbReference>
<dbReference type="EnsemblMetazoa" id="XM_006560432">
    <property type="protein sequence ID" value="XP_006560495"/>
    <property type="gene ID" value="LOC725107"/>
</dbReference>
<evidence type="ECO:0000313" key="2">
    <source>
        <dbReference type="EnsemblMetazoa" id="XP_006560495"/>
    </source>
</evidence>
<name>A0A7M7GNJ0_APIME</name>
<dbReference type="RefSeq" id="XP_006560495.3">
    <property type="nucleotide sequence ID" value="XM_006560432.3"/>
</dbReference>